<name>A0A7X2NKF4_9CLOT</name>
<evidence type="ECO:0000313" key="10">
    <source>
        <dbReference type="Proteomes" id="UP000429958"/>
    </source>
</evidence>
<dbReference type="EMBL" id="VUMD01000005">
    <property type="protein sequence ID" value="MSS36321.1"/>
    <property type="molecule type" value="Genomic_DNA"/>
</dbReference>
<dbReference type="GO" id="GO:0004308">
    <property type="term" value="F:exo-alpha-sialidase activity"/>
    <property type="evidence" value="ECO:0007669"/>
    <property type="project" value="UniProtKB-EC"/>
</dbReference>
<dbReference type="GO" id="GO:0005737">
    <property type="term" value="C:cytoplasm"/>
    <property type="evidence" value="ECO:0007669"/>
    <property type="project" value="TreeGrafter"/>
</dbReference>
<accession>A0A7X2NKF4</accession>
<protein>
    <recommendedName>
        <fullName evidence="3">exo-alpha-sialidase</fullName>
        <ecNumber evidence="3">3.2.1.18</ecNumber>
    </recommendedName>
</protein>
<dbReference type="InterPro" id="IPR026856">
    <property type="entry name" value="Sialidase_fam"/>
</dbReference>
<dbReference type="SUPFAM" id="SSF50939">
    <property type="entry name" value="Sialidases"/>
    <property type="match status" value="1"/>
</dbReference>
<keyword evidence="4" id="KW-0677">Repeat</keyword>
<dbReference type="InterPro" id="IPR036278">
    <property type="entry name" value="Sialidase_sf"/>
</dbReference>
<dbReference type="PANTHER" id="PTHR10628:SF30">
    <property type="entry name" value="EXO-ALPHA-SIALIDASE"/>
    <property type="match status" value="1"/>
</dbReference>
<evidence type="ECO:0000256" key="5">
    <source>
        <dbReference type="PROSITE-ProRule" id="PRU00591"/>
    </source>
</evidence>
<evidence type="ECO:0000256" key="4">
    <source>
        <dbReference type="ARBA" id="ARBA00022737"/>
    </source>
</evidence>
<dbReference type="CDD" id="cd15482">
    <property type="entry name" value="Sialidase_non-viral"/>
    <property type="match status" value="1"/>
</dbReference>
<reference evidence="9 10" key="1">
    <citation type="submission" date="2019-08" db="EMBL/GenBank/DDBJ databases">
        <title>In-depth cultivation of the pig gut microbiome towards novel bacterial diversity and tailored functional studies.</title>
        <authorList>
            <person name="Wylensek D."/>
            <person name="Hitch T.C.A."/>
            <person name="Clavel T."/>
        </authorList>
    </citation>
    <scope>NUCLEOTIDE SEQUENCE [LARGE SCALE GENOMIC DNA]</scope>
    <source>
        <strain evidence="9 10">WCA-389-WT-23D1</strain>
    </source>
</reference>
<feature type="chain" id="PRO_5030753997" description="exo-alpha-sialidase" evidence="7">
    <location>
        <begin position="36"/>
        <end position="908"/>
    </location>
</feature>
<dbReference type="EC" id="3.2.1.18" evidence="3"/>
<dbReference type="Gene3D" id="2.10.270.10">
    <property type="entry name" value="Cholin Binding"/>
    <property type="match status" value="1"/>
</dbReference>
<feature type="region of interest" description="Disordered" evidence="6">
    <location>
        <begin position="50"/>
        <end position="75"/>
    </location>
</feature>
<dbReference type="GO" id="GO:0016020">
    <property type="term" value="C:membrane"/>
    <property type="evidence" value="ECO:0007669"/>
    <property type="project" value="TreeGrafter"/>
</dbReference>
<comment type="catalytic activity">
    <reaction evidence="1">
        <text>Hydrolysis of alpha-(2-&gt;3)-, alpha-(2-&gt;6)-, alpha-(2-&gt;8)- glycosidic linkages of terminal sialic acid residues in oligosaccharides, glycoproteins, glycolipids, colominic acid and synthetic substrates.</text>
        <dbReference type="EC" id="3.2.1.18"/>
    </reaction>
</comment>
<gene>
    <name evidence="9" type="ORF">FYJ39_07005</name>
</gene>
<evidence type="ECO:0000256" key="3">
    <source>
        <dbReference type="ARBA" id="ARBA00012733"/>
    </source>
</evidence>
<evidence type="ECO:0000256" key="2">
    <source>
        <dbReference type="ARBA" id="ARBA00009348"/>
    </source>
</evidence>
<dbReference type="Pfam" id="PF13088">
    <property type="entry name" value="BNR_2"/>
    <property type="match status" value="1"/>
</dbReference>
<feature type="domain" description="Sialidase" evidence="8">
    <location>
        <begin position="435"/>
        <end position="671"/>
    </location>
</feature>
<evidence type="ECO:0000256" key="7">
    <source>
        <dbReference type="SAM" id="SignalP"/>
    </source>
</evidence>
<dbReference type="Proteomes" id="UP000429958">
    <property type="component" value="Unassembled WGS sequence"/>
</dbReference>
<dbReference type="PROSITE" id="PS51170">
    <property type="entry name" value="CW"/>
    <property type="match status" value="1"/>
</dbReference>
<dbReference type="SUPFAM" id="SSF69360">
    <property type="entry name" value="Cell wall binding repeat"/>
    <property type="match status" value="1"/>
</dbReference>
<evidence type="ECO:0000256" key="6">
    <source>
        <dbReference type="SAM" id="MobiDB-lite"/>
    </source>
</evidence>
<feature type="compositionally biased region" description="Polar residues" evidence="6">
    <location>
        <begin position="55"/>
        <end position="64"/>
    </location>
</feature>
<sequence length="908" mass="101360">MYFMRTRKLTTVRRLSAAALAVAIAASMPSAPVLASQEGAATQGHALAEEENDNLDVSTATPSEAQERHAKDEEDTTVVEITKTATFSESTKRNAEEIAEAPFDQSVRIDNTEIRVKADKGVFPEDASLFVQKVTDAAKTRKIRSVIENGQEKNQSQGECISFDIIVRDLAGKELNPDTSRGRAEVIFYQIESEAWGGTPMGYEVFHFNDSLSKAEKLDATVDMDEGSIQVEAKHFSVYTVQANTLPKITIAAKPENGTTKKNPYPANTGGSKFFRIPSMVRLNNGTLVTAIDARWETKGDGGGLDTLVSWSEDNGENWTYTFANHLGDNGNKFSNQSSTFIDPSLATDGETLWLLVDLFPYGAATASTQNRSRPLIAETGFTDDGKLLLKRYGEATYDFYLDNGVIKHQNGTEVDGYEVDEWFNITGEGVNTNLFFSNSPFQVQPVTFLYLTESTDGGKNWSAPKLLNLKEKGELALIAAPTRGHITEDGAIVFTAYQANARKNDPTLLDSNSQRLNIIYSEDGGENWERVKWEPEGWEEQKKWSSESVLVELESGIWRIFYRNGTGKLCYVDYDPKAQTWKETVTDIAINSNNNLSAIKHSRTINGHEVIILSCATRYVPGKWPDRYDGKIFIFEVLEDGTLKKNNQYTMQKGPFLYSALAEMDNGDVAMLYENGDGTVAFTTRELLSNPVFKFDPLPIHEPEPADNPYDIPSDPVDISSDLVDISSDPVMEGEESQTNEEPHKAANHMPEAVPNASYEDEQDAIWSEAYVDHTPVDDGQWKQASDGSWNVTLPSGEKAEEQWLYLDWNGEKGWYYFDETGTMKQGWMEDSHGNTYYLSNGAHGLSGKMATGWQWIMDEDGHLRRYYFSEQPDKSKGKLLKNVTTPDGYMVNEKGQWIMGGIVQER</sequence>
<evidence type="ECO:0000256" key="1">
    <source>
        <dbReference type="ARBA" id="ARBA00000427"/>
    </source>
</evidence>
<dbReference type="PANTHER" id="PTHR10628">
    <property type="entry name" value="SIALIDASE"/>
    <property type="match status" value="1"/>
</dbReference>
<dbReference type="InterPro" id="IPR011040">
    <property type="entry name" value="Sialidase"/>
</dbReference>
<dbReference type="Gene3D" id="2.40.220.10">
    <property type="entry name" value="Intramolecular Trans-sialidase, Domain 3"/>
    <property type="match status" value="1"/>
</dbReference>
<evidence type="ECO:0000259" key="8">
    <source>
        <dbReference type="Pfam" id="PF13088"/>
    </source>
</evidence>
<dbReference type="Gene3D" id="2.120.10.10">
    <property type="match status" value="1"/>
</dbReference>
<dbReference type="InterPro" id="IPR018337">
    <property type="entry name" value="Cell_wall/Cho-bd_repeat"/>
</dbReference>
<feature type="repeat" description="Cell wall-binding" evidence="5">
    <location>
        <begin position="802"/>
        <end position="825"/>
    </location>
</feature>
<dbReference type="AlphaFoldDB" id="A0A7X2NKF4"/>
<keyword evidence="10" id="KW-1185">Reference proteome</keyword>
<comment type="similarity">
    <text evidence="2">Belongs to the glycosyl hydrolase 33 family.</text>
</comment>
<keyword evidence="7" id="KW-0732">Signal</keyword>
<dbReference type="InterPro" id="IPR023364">
    <property type="entry name" value="Trans_sialidase_dom3"/>
</dbReference>
<dbReference type="GO" id="GO:0009313">
    <property type="term" value="P:oligosaccharide catabolic process"/>
    <property type="evidence" value="ECO:0007669"/>
    <property type="project" value="TreeGrafter"/>
</dbReference>
<evidence type="ECO:0000313" key="9">
    <source>
        <dbReference type="EMBL" id="MSS36321.1"/>
    </source>
</evidence>
<proteinExistence type="inferred from homology"/>
<feature type="signal peptide" evidence="7">
    <location>
        <begin position="1"/>
        <end position="35"/>
    </location>
</feature>
<comment type="caution">
    <text evidence="9">The sequence shown here is derived from an EMBL/GenBank/DDBJ whole genome shotgun (WGS) entry which is preliminary data.</text>
</comment>
<organism evidence="9 10">
    <name type="scientific">Clostridium porci</name>
    <dbReference type="NCBI Taxonomy" id="2605778"/>
    <lineage>
        <taxon>Bacteria</taxon>
        <taxon>Bacillati</taxon>
        <taxon>Bacillota</taxon>
        <taxon>Clostridia</taxon>
        <taxon>Eubacteriales</taxon>
        <taxon>Clostridiaceae</taxon>
        <taxon>Clostridium</taxon>
    </lineage>
</organism>
<dbReference type="GO" id="GO:0006689">
    <property type="term" value="P:ganglioside catabolic process"/>
    <property type="evidence" value="ECO:0007669"/>
    <property type="project" value="TreeGrafter"/>
</dbReference>